<dbReference type="SUPFAM" id="SSF48726">
    <property type="entry name" value="Immunoglobulin"/>
    <property type="match status" value="2"/>
</dbReference>
<evidence type="ECO:0000259" key="11">
    <source>
        <dbReference type="PROSITE" id="PS50835"/>
    </source>
</evidence>
<dbReference type="SMART" id="SM00409">
    <property type="entry name" value="IG"/>
    <property type="match status" value="2"/>
</dbReference>
<dbReference type="SMART" id="SM00051">
    <property type="entry name" value="DSL"/>
    <property type="match status" value="1"/>
</dbReference>
<evidence type="ECO:0000256" key="2">
    <source>
        <dbReference type="ARBA" id="ARBA00022536"/>
    </source>
</evidence>
<feature type="disulfide bond" evidence="8">
    <location>
        <begin position="186"/>
        <end position="195"/>
    </location>
</feature>
<gene>
    <name evidence="13" type="ORF">PLOB_00043394</name>
</gene>
<evidence type="ECO:0000313" key="13">
    <source>
        <dbReference type="EMBL" id="CAH3143391.1"/>
    </source>
</evidence>
<dbReference type="SMART" id="SM00408">
    <property type="entry name" value="IGc2"/>
    <property type="match status" value="2"/>
</dbReference>
<dbReference type="InterPro" id="IPR013783">
    <property type="entry name" value="Ig-like_fold"/>
</dbReference>
<dbReference type="InterPro" id="IPR013098">
    <property type="entry name" value="Ig_I-set"/>
</dbReference>
<comment type="function">
    <text evidence="9">Putative Notch ligand involved in the mediation of Notch signaling.</text>
</comment>
<dbReference type="PANTHER" id="PTHR19890">
    <property type="entry name" value="FIBROBLAST GROWTH FACTOR RECEPTOR"/>
    <property type="match status" value="1"/>
</dbReference>
<keyword evidence="9 10" id="KW-0732">Signal</keyword>
<keyword evidence="5 9" id="KW-1133">Transmembrane helix</keyword>
<evidence type="ECO:0000256" key="10">
    <source>
        <dbReference type="SAM" id="SignalP"/>
    </source>
</evidence>
<dbReference type="PANTHER" id="PTHR19890:SF10">
    <property type="entry name" value="FIBROBLAST GROWTH FACTOR RECEPTOR-LIKE 1"/>
    <property type="match status" value="1"/>
</dbReference>
<dbReference type="Proteomes" id="UP001159405">
    <property type="component" value="Unassembled WGS sequence"/>
</dbReference>
<evidence type="ECO:0000256" key="3">
    <source>
        <dbReference type="ARBA" id="ARBA00022692"/>
    </source>
</evidence>
<keyword evidence="6 8" id="KW-1015">Disulfide bond</keyword>
<proteinExistence type="predicted"/>
<dbReference type="InterPro" id="IPR036179">
    <property type="entry name" value="Ig-like_dom_sf"/>
</dbReference>
<dbReference type="InterPro" id="IPR052615">
    <property type="entry name" value="FGFRL"/>
</dbReference>
<dbReference type="Pfam" id="PF07657">
    <property type="entry name" value="MNNL"/>
    <property type="match status" value="1"/>
</dbReference>
<evidence type="ECO:0000313" key="14">
    <source>
        <dbReference type="Proteomes" id="UP001159405"/>
    </source>
</evidence>
<comment type="caution">
    <text evidence="13">The sequence shown here is derived from an EMBL/GenBank/DDBJ whole genome shotgun (WGS) entry which is preliminary data.</text>
</comment>
<dbReference type="PROSITE" id="PS51051">
    <property type="entry name" value="DSL"/>
    <property type="match status" value="1"/>
</dbReference>
<feature type="domain" description="DSL" evidence="12">
    <location>
        <begin position="184"/>
        <end position="228"/>
    </location>
</feature>
<evidence type="ECO:0000256" key="8">
    <source>
        <dbReference type="PROSITE-ProRule" id="PRU00377"/>
    </source>
</evidence>
<dbReference type="Pfam" id="PF07679">
    <property type="entry name" value="I-set"/>
    <property type="match status" value="1"/>
</dbReference>
<dbReference type="InterPro" id="IPR011651">
    <property type="entry name" value="Notch_ligand_N"/>
</dbReference>
<feature type="chain" id="PRO_5047401073" description="Delta-like protein" evidence="10">
    <location>
        <begin position="28"/>
        <end position="496"/>
    </location>
</feature>
<feature type="disulfide bond" evidence="8">
    <location>
        <begin position="199"/>
        <end position="211"/>
    </location>
</feature>
<evidence type="ECO:0000256" key="4">
    <source>
        <dbReference type="ARBA" id="ARBA00022737"/>
    </source>
</evidence>
<dbReference type="InterPro" id="IPR003598">
    <property type="entry name" value="Ig_sub2"/>
</dbReference>
<dbReference type="InterPro" id="IPR003599">
    <property type="entry name" value="Ig_sub"/>
</dbReference>
<feature type="disulfide bond" evidence="8">
    <location>
        <begin position="219"/>
        <end position="228"/>
    </location>
</feature>
<evidence type="ECO:0000256" key="1">
    <source>
        <dbReference type="ARBA" id="ARBA00022473"/>
    </source>
</evidence>
<dbReference type="Pfam" id="PF13927">
    <property type="entry name" value="Ig_3"/>
    <property type="match status" value="1"/>
</dbReference>
<keyword evidence="3 9" id="KW-0812">Transmembrane</keyword>
<keyword evidence="4 9" id="KW-0677">Repeat</keyword>
<dbReference type="Gene3D" id="2.60.40.3510">
    <property type="match status" value="1"/>
</dbReference>
<dbReference type="InterPro" id="IPR007110">
    <property type="entry name" value="Ig-like_dom"/>
</dbReference>
<dbReference type="EMBL" id="CALNXK010000071">
    <property type="protein sequence ID" value="CAH3143391.1"/>
    <property type="molecule type" value="Genomic_DNA"/>
</dbReference>
<evidence type="ECO:0000256" key="9">
    <source>
        <dbReference type="RuleBase" id="RU280815"/>
    </source>
</evidence>
<sequence>MASVHYSKSLTCFVAVLLFIHKQTVSGSGSFQIHLNSLRNIKHEKSNGECCDGRRTIHHGQSVCSDECDTFFRVCLNKQNTQHDSSTGPCMYGEFTTVVLRRSSISFTNTSLSNNGFRNPISIHLSSLWKAAYSLVLEARDADNSSNGELIDRVIQRGRLLSNKEWELHAYNSSVVTISYKIRVICDADYYGNRCKKFCLARNDNSGHYTCNKNGNKVCLSGWRGDRCDTGDPPTFSDPDTLKRAFKAWPASHSVKLRCKAMGAAPLKYTWLKDGKILRGRRLDPYLNTSIWYLELKDLIPTDSGEYTCIVSNPYGSINHTYSVRVLAKPRTRPILRKDLPRNKSAQVGESVTMKCLVLVSATLPDLRWLKWDKSITFVSKIGDNSRDDAFLLIDPKYYSTIQRGESYESELKISKVTEEDFGLYTCYASNHIGAEYNSAFLSRYARPTRALPSDRGKAIKGAMSDYLLSFLEANRFSYQLNFKNKWTSFVIYDHI</sequence>
<evidence type="ECO:0000256" key="6">
    <source>
        <dbReference type="ARBA" id="ARBA00023157"/>
    </source>
</evidence>
<feature type="signal peptide" evidence="10">
    <location>
        <begin position="1"/>
        <end position="27"/>
    </location>
</feature>
<dbReference type="PROSITE" id="PS50835">
    <property type="entry name" value="IG_LIKE"/>
    <property type="match status" value="2"/>
</dbReference>
<evidence type="ECO:0000256" key="7">
    <source>
        <dbReference type="ARBA" id="ARBA00023180"/>
    </source>
</evidence>
<reference evidence="13 14" key="1">
    <citation type="submission" date="2022-05" db="EMBL/GenBank/DDBJ databases">
        <authorList>
            <consortium name="Genoscope - CEA"/>
            <person name="William W."/>
        </authorList>
    </citation>
    <scope>NUCLEOTIDE SEQUENCE [LARGE SCALE GENOMIC DNA]</scope>
</reference>
<keyword evidence="9" id="KW-0472">Membrane</keyword>
<protein>
    <recommendedName>
        <fullName evidence="9">Delta-like protein</fullName>
    </recommendedName>
</protein>
<keyword evidence="7" id="KW-0325">Glycoprotein</keyword>
<feature type="domain" description="Ig-like" evidence="11">
    <location>
        <begin position="330"/>
        <end position="443"/>
    </location>
</feature>
<keyword evidence="1 9" id="KW-0217">Developmental protein</keyword>
<organism evidence="13 14">
    <name type="scientific">Porites lobata</name>
    <dbReference type="NCBI Taxonomy" id="104759"/>
    <lineage>
        <taxon>Eukaryota</taxon>
        <taxon>Metazoa</taxon>
        <taxon>Cnidaria</taxon>
        <taxon>Anthozoa</taxon>
        <taxon>Hexacorallia</taxon>
        <taxon>Scleractinia</taxon>
        <taxon>Fungiina</taxon>
        <taxon>Poritidae</taxon>
        <taxon>Porites</taxon>
    </lineage>
</organism>
<keyword evidence="14" id="KW-1185">Reference proteome</keyword>
<dbReference type="InterPro" id="IPR001774">
    <property type="entry name" value="DSL"/>
</dbReference>
<dbReference type="Gene3D" id="2.10.25.140">
    <property type="match status" value="1"/>
</dbReference>
<comment type="subcellular location">
    <subcellularLocation>
        <location evidence="9">Membrane</location>
        <topology evidence="9">Single-pass type I membrane protein</topology>
    </subcellularLocation>
</comment>
<evidence type="ECO:0000256" key="5">
    <source>
        <dbReference type="ARBA" id="ARBA00022989"/>
    </source>
</evidence>
<dbReference type="Gene3D" id="2.60.40.10">
    <property type="entry name" value="Immunoglobulins"/>
    <property type="match status" value="2"/>
</dbReference>
<dbReference type="Pfam" id="PF01414">
    <property type="entry name" value="DSL"/>
    <property type="match status" value="1"/>
</dbReference>
<keyword evidence="2 9" id="KW-0245">EGF-like domain</keyword>
<accession>A0ABN8PKD2</accession>
<evidence type="ECO:0000259" key="12">
    <source>
        <dbReference type="PROSITE" id="PS51051"/>
    </source>
</evidence>
<feature type="domain" description="Ig-like" evidence="11">
    <location>
        <begin position="234"/>
        <end position="325"/>
    </location>
</feature>
<name>A0ABN8PKD2_9CNID</name>